<sequence length="386" mass="43878">MVVLSCQESAVEGKYINVSNTMDMERKSETVEVDLSRTGLDLSNNNAEDLKVKDADSGAILLSQLMDLDEDGNFDLLLFQVDMLPNQNRRFLLTYEEVGEDVSQIGKSTYSRFVPERTDDYAWENDRVAFRTYGPDAQRRAENKLPEGTLSSGVDAWLKKVDYPIIDKWYAQHLQRDSSYHVDHGEGYDPYHVGSSRGIGGVGIWIDDSLHISKNFISHKTLVNGPIRTVFELTYAPREVDGVRFNETKHISLDLGSHLYRSEVLLDGGHMLPNLTVGISLHDKEGEVKTSPDEGWFRYWEPMDGSQLGLGIVVDPKVVQAYKDHRVDYRDGSQLLVMTDVNNGKAVYYAGFAWDQSGHFIDANSWDNYLKEFSRRLQQPLEVSYE</sequence>
<dbReference type="AlphaFoldDB" id="A0A074LK13"/>
<name>A0A074LK13_9BACT</name>
<dbReference type="EMBL" id="JMIH01000016">
    <property type="protein sequence ID" value="KEO74122.1"/>
    <property type="molecule type" value="Genomic_DNA"/>
</dbReference>
<dbReference type="eggNOG" id="COG4677">
    <property type="taxonomic scope" value="Bacteria"/>
</dbReference>
<dbReference type="Proteomes" id="UP000027821">
    <property type="component" value="Unassembled WGS sequence"/>
</dbReference>
<evidence type="ECO:0008006" key="3">
    <source>
        <dbReference type="Google" id="ProtNLM"/>
    </source>
</evidence>
<dbReference type="STRING" id="1048983.EL17_08245"/>
<evidence type="ECO:0000313" key="1">
    <source>
        <dbReference type="EMBL" id="KEO74122.1"/>
    </source>
</evidence>
<proteinExistence type="predicted"/>
<comment type="caution">
    <text evidence="1">The sequence shown here is derived from an EMBL/GenBank/DDBJ whole genome shotgun (WGS) entry which is preliminary data.</text>
</comment>
<accession>A0A074LK13</accession>
<reference evidence="1 2" key="1">
    <citation type="submission" date="2014-04" db="EMBL/GenBank/DDBJ databases">
        <title>Characterization and application of a salt tolerant electro-active bacterium.</title>
        <authorList>
            <person name="Yang L."/>
            <person name="Wei S."/>
            <person name="Tay Q.X.M."/>
        </authorList>
    </citation>
    <scope>NUCLEOTIDE SEQUENCE [LARGE SCALE GENOMIC DNA]</scope>
    <source>
        <strain evidence="1 2">LY1</strain>
    </source>
</reference>
<evidence type="ECO:0000313" key="2">
    <source>
        <dbReference type="Proteomes" id="UP000027821"/>
    </source>
</evidence>
<gene>
    <name evidence="1" type="ORF">EL17_08245</name>
</gene>
<keyword evidence="2" id="KW-1185">Reference proteome</keyword>
<protein>
    <recommendedName>
        <fullName evidence="3">DUF4861 domain-containing protein</fullName>
    </recommendedName>
</protein>
<dbReference type="Pfam" id="PF16153">
    <property type="entry name" value="DUF4861"/>
    <property type="match status" value="1"/>
</dbReference>
<dbReference type="InterPro" id="IPR032342">
    <property type="entry name" value="DUF4861"/>
</dbReference>
<organism evidence="1 2">
    <name type="scientific">Anditalea andensis</name>
    <dbReference type="NCBI Taxonomy" id="1048983"/>
    <lineage>
        <taxon>Bacteria</taxon>
        <taxon>Pseudomonadati</taxon>
        <taxon>Bacteroidota</taxon>
        <taxon>Cytophagia</taxon>
        <taxon>Cytophagales</taxon>
        <taxon>Cytophagaceae</taxon>
        <taxon>Anditalea</taxon>
    </lineage>
</organism>